<dbReference type="AlphaFoldDB" id="A0A0F9F6X9"/>
<name>A0A0F9F6X9_9ZZZZ</name>
<reference evidence="1" key="1">
    <citation type="journal article" date="2015" name="Nature">
        <title>Complex archaea that bridge the gap between prokaryotes and eukaryotes.</title>
        <authorList>
            <person name="Spang A."/>
            <person name="Saw J.H."/>
            <person name="Jorgensen S.L."/>
            <person name="Zaremba-Niedzwiedzka K."/>
            <person name="Martijn J."/>
            <person name="Lind A.E."/>
            <person name="van Eijk R."/>
            <person name="Schleper C."/>
            <person name="Guy L."/>
            <person name="Ettema T.J."/>
        </authorList>
    </citation>
    <scope>NUCLEOTIDE SEQUENCE</scope>
</reference>
<dbReference type="EMBL" id="LAZR01031685">
    <property type="protein sequence ID" value="KKL53010.1"/>
    <property type="molecule type" value="Genomic_DNA"/>
</dbReference>
<organism evidence="1">
    <name type="scientific">marine sediment metagenome</name>
    <dbReference type="NCBI Taxonomy" id="412755"/>
    <lineage>
        <taxon>unclassified sequences</taxon>
        <taxon>metagenomes</taxon>
        <taxon>ecological metagenomes</taxon>
    </lineage>
</organism>
<protein>
    <submittedName>
        <fullName evidence="1">Uncharacterized protein</fullName>
    </submittedName>
</protein>
<evidence type="ECO:0000313" key="1">
    <source>
        <dbReference type="EMBL" id="KKL53010.1"/>
    </source>
</evidence>
<accession>A0A0F9F6X9</accession>
<comment type="caution">
    <text evidence="1">The sequence shown here is derived from an EMBL/GenBank/DDBJ whole genome shotgun (WGS) entry which is preliminary data.</text>
</comment>
<sequence length="383" mass="38880">MTSWVAAGAAALSGTINEIAYFDSGTTIASLAVATYPSLTELSYVKGLSSAIQTQLGTKAPSTAPTFATSITGSYLTASEILITGASKEIISAAVATYPSLTELSYVKGLSSAVQTQFSGKAATGQTFFIGTTQVAINRASATLNLAGIGTLGVGAITSSGTLDLGANNLTMTGSLGATGAGKLTKIWATDAEFTNLPTINSGTLATALNLSGTNTGDNTVATALTGTPSITVNGIITTGTIDIGHADQNTLSGSGGVLSIQGVAIPTISSTNTLTNKEITKRVVTTASDTTAVIDVDVTDVYELTAVGAPTTFTLTGTPTDGQMLIVRYKDDATPRALTWTGFTALGITLPTTTTTSKWDYVGCTYNLNATAWHCIATVTEE</sequence>
<gene>
    <name evidence="1" type="ORF">LCGC14_2279720</name>
</gene>
<proteinExistence type="predicted"/>